<comment type="similarity">
    <text evidence="1">Belongs to the UPF0166 family.</text>
</comment>
<dbReference type="PANTHER" id="PTHR35983">
    <property type="entry name" value="UPF0166 PROTEIN TM_0021"/>
    <property type="match status" value="1"/>
</dbReference>
<comment type="caution">
    <text evidence="2">The sequence shown here is derived from an EMBL/GenBank/DDBJ whole genome shotgun (WGS) entry which is preliminary data.</text>
</comment>
<reference evidence="2" key="1">
    <citation type="submission" date="2020-10" db="EMBL/GenBank/DDBJ databases">
        <title>Taxonomic study of unclassified bacteria belonging to the class Ktedonobacteria.</title>
        <authorList>
            <person name="Yabe S."/>
            <person name="Wang C.M."/>
            <person name="Zheng Y."/>
            <person name="Sakai Y."/>
            <person name="Cavaletti L."/>
            <person name="Monciardini P."/>
            <person name="Donadio S."/>
        </authorList>
    </citation>
    <scope>NUCLEOTIDE SEQUENCE</scope>
    <source>
        <strain evidence="2">ID150040</strain>
    </source>
</reference>
<evidence type="ECO:0000313" key="2">
    <source>
        <dbReference type="EMBL" id="GHO93066.1"/>
    </source>
</evidence>
<accession>A0A8J3IPH2</accession>
<dbReference type="AlphaFoldDB" id="A0A8J3IPH2"/>
<sequence>MIIQTCKGKRIRIFIGEAQEWHGKPLYRAIVEAVQQHGAAGATVMRGIEGFGPEHHLSTERLPDISENLPILIDIIERTDRVEALLPLLDGMVQRGMITVTSVEIISKKQY</sequence>
<evidence type="ECO:0008006" key="4">
    <source>
        <dbReference type="Google" id="ProtNLM"/>
    </source>
</evidence>
<protein>
    <recommendedName>
        <fullName evidence="4">DUF190 domain-containing protein</fullName>
    </recommendedName>
</protein>
<dbReference type="PANTHER" id="PTHR35983:SF1">
    <property type="entry name" value="UPF0166 PROTEIN TM_0021"/>
    <property type="match status" value="1"/>
</dbReference>
<dbReference type="Pfam" id="PF02641">
    <property type="entry name" value="DUF190"/>
    <property type="match status" value="1"/>
</dbReference>
<organism evidence="2 3">
    <name type="scientific">Reticulibacter mediterranei</name>
    <dbReference type="NCBI Taxonomy" id="2778369"/>
    <lineage>
        <taxon>Bacteria</taxon>
        <taxon>Bacillati</taxon>
        <taxon>Chloroflexota</taxon>
        <taxon>Ktedonobacteria</taxon>
        <taxon>Ktedonobacterales</taxon>
        <taxon>Reticulibacteraceae</taxon>
        <taxon>Reticulibacter</taxon>
    </lineage>
</organism>
<dbReference type="Gene3D" id="3.30.70.120">
    <property type="match status" value="1"/>
</dbReference>
<dbReference type="InterPro" id="IPR015867">
    <property type="entry name" value="N-reg_PII/ATP_PRibTrfase_C"/>
</dbReference>
<evidence type="ECO:0000313" key="3">
    <source>
        <dbReference type="Proteomes" id="UP000597444"/>
    </source>
</evidence>
<dbReference type="RefSeq" id="WP_220203872.1">
    <property type="nucleotide sequence ID" value="NZ_BNJK01000001.1"/>
</dbReference>
<dbReference type="Proteomes" id="UP000597444">
    <property type="component" value="Unassembled WGS sequence"/>
</dbReference>
<dbReference type="EMBL" id="BNJK01000001">
    <property type="protein sequence ID" value="GHO93066.1"/>
    <property type="molecule type" value="Genomic_DNA"/>
</dbReference>
<name>A0A8J3IPH2_9CHLR</name>
<dbReference type="SUPFAM" id="SSF54913">
    <property type="entry name" value="GlnB-like"/>
    <property type="match status" value="1"/>
</dbReference>
<dbReference type="InterPro" id="IPR003793">
    <property type="entry name" value="UPF0166"/>
</dbReference>
<gene>
    <name evidence="2" type="ORF">KSF_031140</name>
</gene>
<dbReference type="InterPro" id="IPR011322">
    <property type="entry name" value="N-reg_PII-like_a/b"/>
</dbReference>
<keyword evidence="3" id="KW-1185">Reference proteome</keyword>
<evidence type="ECO:0000256" key="1">
    <source>
        <dbReference type="ARBA" id="ARBA00010554"/>
    </source>
</evidence>
<proteinExistence type="inferred from homology"/>